<proteinExistence type="predicted"/>
<feature type="domain" description="Glycosyltransferase 2-like" evidence="1">
    <location>
        <begin position="65"/>
        <end position="180"/>
    </location>
</feature>
<keyword evidence="3" id="KW-1185">Reference proteome</keyword>
<dbReference type="SUPFAM" id="SSF53448">
    <property type="entry name" value="Nucleotide-diphospho-sugar transferases"/>
    <property type="match status" value="1"/>
</dbReference>
<organism evidence="2 3">
    <name type="scientific">Cupriavidus pinatubonensis</name>
    <dbReference type="NCBI Taxonomy" id="248026"/>
    <lineage>
        <taxon>Bacteria</taxon>
        <taxon>Pseudomonadati</taxon>
        <taxon>Pseudomonadota</taxon>
        <taxon>Betaproteobacteria</taxon>
        <taxon>Burkholderiales</taxon>
        <taxon>Burkholderiaceae</taxon>
        <taxon>Cupriavidus</taxon>
    </lineage>
</organism>
<comment type="caution">
    <text evidence="2">The sequence shown here is derived from an EMBL/GenBank/DDBJ whole genome shotgun (WGS) entry which is preliminary data.</text>
</comment>
<dbReference type="Proteomes" id="UP000701702">
    <property type="component" value="Unassembled WGS sequence"/>
</dbReference>
<accession>A0ABM8XJ78</accession>
<gene>
    <name evidence="2" type="ORF">LMG23994_04381</name>
</gene>
<dbReference type="CDD" id="cd04196">
    <property type="entry name" value="GT_2_like_d"/>
    <property type="match status" value="1"/>
</dbReference>
<evidence type="ECO:0000313" key="2">
    <source>
        <dbReference type="EMBL" id="CAG9180246.1"/>
    </source>
</evidence>
<protein>
    <recommendedName>
        <fullName evidence="1">Glycosyltransferase 2-like domain-containing protein</fullName>
    </recommendedName>
</protein>
<name>A0ABM8XJ78_9BURK</name>
<dbReference type="PANTHER" id="PTHR22916:SF3">
    <property type="entry name" value="UDP-GLCNAC:BETAGAL BETA-1,3-N-ACETYLGLUCOSAMINYLTRANSFERASE-LIKE PROTEIN 1"/>
    <property type="match status" value="1"/>
</dbReference>
<evidence type="ECO:0000259" key="1">
    <source>
        <dbReference type="Pfam" id="PF00535"/>
    </source>
</evidence>
<dbReference type="InterPro" id="IPR029044">
    <property type="entry name" value="Nucleotide-diphossugar_trans"/>
</dbReference>
<dbReference type="Pfam" id="PF00535">
    <property type="entry name" value="Glycos_transf_2"/>
    <property type="match status" value="1"/>
</dbReference>
<dbReference type="RefSeq" id="WP_224005777.1">
    <property type="nucleotide sequence ID" value="NZ_CAJZAF010000026.1"/>
</dbReference>
<dbReference type="PANTHER" id="PTHR22916">
    <property type="entry name" value="GLYCOSYLTRANSFERASE"/>
    <property type="match status" value="1"/>
</dbReference>
<dbReference type="InterPro" id="IPR001173">
    <property type="entry name" value="Glyco_trans_2-like"/>
</dbReference>
<dbReference type="Gene3D" id="3.90.550.10">
    <property type="entry name" value="Spore Coat Polysaccharide Biosynthesis Protein SpsA, Chain A"/>
    <property type="match status" value="1"/>
</dbReference>
<reference evidence="2 3" key="1">
    <citation type="submission" date="2021-08" db="EMBL/GenBank/DDBJ databases">
        <authorList>
            <person name="Peeters C."/>
        </authorList>
    </citation>
    <scope>NUCLEOTIDE SEQUENCE [LARGE SCALE GENOMIC DNA]</scope>
    <source>
        <strain evidence="2 3">LMG 23994</strain>
    </source>
</reference>
<evidence type="ECO:0000313" key="3">
    <source>
        <dbReference type="Proteomes" id="UP000701702"/>
    </source>
</evidence>
<sequence>MIFRMSLLWLRAGKVRLITWIIWPRSGPKLAVDLSMFSIPLITLPVRQNAILHAQDSAAMLSCGVAMCTCNAGAFLQPQLDSIAAQTRLPAHVVVSDDGSNDGTWERLCAWAAEMEFKGVMRVTLFRNEERLGVMRNFEQAITALDTDIIFLGDQDDVWTRGKVEAIAGVLESNASVLLAHSDALLIDEQGEDIGKSLFQALQLSPVEQTLVACGRFFDIYCRRNLVTGTTAAFRRELLDLALPFPDDWIHDEWLAACAAARGEIAMLRDKLTEYRQHGTNVIGIPTTAVSRLTRYARRVAQTPRDDYLRYKWRRLATLNNRLTSSSPAISSDKLALLGEAQSHFARRMNFQRSLFPRVVSVVREFRQRGYHRFADGIAGMVRDVINI</sequence>
<dbReference type="EMBL" id="CAJZAF010000026">
    <property type="protein sequence ID" value="CAG9180246.1"/>
    <property type="molecule type" value="Genomic_DNA"/>
</dbReference>